<proteinExistence type="predicted"/>
<name>A0A9W5QMP0_BACCE</name>
<accession>A0A9W5QMP0</accession>
<dbReference type="Proteomes" id="UP000014009">
    <property type="component" value="Unassembled WGS sequence"/>
</dbReference>
<dbReference type="EMBL" id="AHEF01000106">
    <property type="protein sequence ID" value="EOP78356.1"/>
    <property type="molecule type" value="Genomic_DNA"/>
</dbReference>
<sequence length="165" mass="18745">MMKFKDMVECIDKNCRTVVVSKHVDGLKCVRCGGPTRPMPFAPLEKQEEKLGAIEQTIINNKKKEIYKELVKLARLISDKKHGIKMMAGMFCCEDSSMVEDFLIDAIKTERIASDIVLPKETEQFLLKEGIEELLKKLSEVDAEKLAKEISEKMIKKAKVSGIRI</sequence>
<evidence type="ECO:0000313" key="1">
    <source>
        <dbReference type="EMBL" id="EOP78356.1"/>
    </source>
</evidence>
<organism evidence="1 2">
    <name type="scientific">Bacillus cereus HuB4-4</name>
    <dbReference type="NCBI Taxonomy" id="1053211"/>
    <lineage>
        <taxon>Bacteria</taxon>
        <taxon>Bacillati</taxon>
        <taxon>Bacillota</taxon>
        <taxon>Bacilli</taxon>
        <taxon>Bacillales</taxon>
        <taxon>Bacillaceae</taxon>
        <taxon>Bacillus</taxon>
        <taxon>Bacillus cereus group</taxon>
    </lineage>
</organism>
<dbReference type="AlphaFoldDB" id="A0A9W5QMP0"/>
<gene>
    <name evidence="1" type="ORF">IGM_06641</name>
</gene>
<comment type="caution">
    <text evidence="1">The sequence shown here is derived from an EMBL/GenBank/DDBJ whole genome shotgun (WGS) entry which is preliminary data.</text>
</comment>
<protein>
    <submittedName>
        <fullName evidence="1">Uncharacterized protein</fullName>
    </submittedName>
</protein>
<dbReference type="RefSeq" id="WP_016099672.1">
    <property type="nucleotide sequence ID" value="NZ_KB976550.1"/>
</dbReference>
<reference evidence="1 2" key="1">
    <citation type="submission" date="2012-12" db="EMBL/GenBank/DDBJ databases">
        <title>The Genome Sequence of Bacillus cereus HuB4-4.</title>
        <authorList>
            <consortium name="The Broad Institute Genome Sequencing Platform"/>
            <consortium name="The Broad Institute Genome Sequencing Center for Infectious Disease"/>
            <person name="Feldgarden M."/>
            <person name="Van der Auwera G.A."/>
            <person name="Mahillon J."/>
            <person name="Duprez V."/>
            <person name="Timmery S."/>
            <person name="Mattelet C."/>
            <person name="Dierick K."/>
            <person name="Sun M."/>
            <person name="Yu Z."/>
            <person name="Zhu L."/>
            <person name="Hu X."/>
            <person name="Shank E.B."/>
            <person name="Swiecicka I."/>
            <person name="Hansen B.M."/>
            <person name="Andrup L."/>
            <person name="Walker B."/>
            <person name="Young S.K."/>
            <person name="Zeng Q."/>
            <person name="Gargeya S."/>
            <person name="Fitzgerald M."/>
            <person name="Haas B."/>
            <person name="Abouelleil A."/>
            <person name="Alvarado L."/>
            <person name="Arachchi H.M."/>
            <person name="Berlin A.M."/>
            <person name="Chapman S.B."/>
            <person name="Dewar J."/>
            <person name="Goldberg J."/>
            <person name="Griggs A."/>
            <person name="Gujja S."/>
            <person name="Hansen M."/>
            <person name="Howarth C."/>
            <person name="Imamovic A."/>
            <person name="Larimer J."/>
            <person name="McCowan C."/>
            <person name="Murphy C."/>
            <person name="Neiman D."/>
            <person name="Pearson M."/>
            <person name="Priest M."/>
            <person name="Roberts A."/>
            <person name="Saif S."/>
            <person name="Shea T."/>
            <person name="Sisk P."/>
            <person name="Sykes S."/>
            <person name="Wortman J."/>
            <person name="Nusbaum C."/>
            <person name="Birren B."/>
        </authorList>
    </citation>
    <scope>NUCLEOTIDE SEQUENCE [LARGE SCALE GENOMIC DNA]</scope>
    <source>
        <strain evidence="1 2">HuB4-4</strain>
    </source>
</reference>
<evidence type="ECO:0000313" key="2">
    <source>
        <dbReference type="Proteomes" id="UP000014009"/>
    </source>
</evidence>